<feature type="transmembrane region" description="Helical" evidence="2">
    <location>
        <begin position="100"/>
        <end position="131"/>
    </location>
</feature>
<organism evidence="3 4">
    <name type="scientific">Aeromicrobium camelliae</name>
    <dbReference type="NCBI Taxonomy" id="1538144"/>
    <lineage>
        <taxon>Bacteria</taxon>
        <taxon>Bacillati</taxon>
        <taxon>Actinomycetota</taxon>
        <taxon>Actinomycetes</taxon>
        <taxon>Propionibacteriales</taxon>
        <taxon>Nocardioidaceae</taxon>
        <taxon>Aeromicrobium</taxon>
    </lineage>
</organism>
<feature type="transmembrane region" description="Helical" evidence="2">
    <location>
        <begin position="291"/>
        <end position="320"/>
    </location>
</feature>
<evidence type="ECO:0000313" key="3">
    <source>
        <dbReference type="EMBL" id="RQN09650.1"/>
    </source>
</evidence>
<evidence type="ECO:0000313" key="4">
    <source>
        <dbReference type="Proteomes" id="UP000275225"/>
    </source>
</evidence>
<reference evidence="3 4" key="1">
    <citation type="submission" date="2018-11" db="EMBL/GenBank/DDBJ databases">
        <authorList>
            <person name="Li F."/>
        </authorList>
    </citation>
    <scope>NUCLEOTIDE SEQUENCE [LARGE SCALE GENOMIC DNA]</scope>
    <source>
        <strain evidence="3 4">YS17T</strain>
    </source>
</reference>
<evidence type="ECO:0000256" key="2">
    <source>
        <dbReference type="SAM" id="Phobius"/>
    </source>
</evidence>
<name>A0A3N6WQR8_9ACTN</name>
<gene>
    <name evidence="3" type="ORF">EHW97_02040</name>
</gene>
<dbReference type="OrthoDB" id="3743401at2"/>
<accession>A0A3N6WQR8</accession>
<feature type="compositionally biased region" description="Low complexity" evidence="1">
    <location>
        <begin position="156"/>
        <end position="166"/>
    </location>
</feature>
<dbReference type="RefSeq" id="WP_124235505.1">
    <property type="nucleotide sequence ID" value="NZ_JBHUFI010000006.1"/>
</dbReference>
<feature type="transmembrane region" description="Helical" evidence="2">
    <location>
        <begin position="197"/>
        <end position="222"/>
    </location>
</feature>
<evidence type="ECO:0000256" key="1">
    <source>
        <dbReference type="SAM" id="MobiDB-lite"/>
    </source>
</evidence>
<protein>
    <submittedName>
        <fullName evidence="3">Uncharacterized protein</fullName>
    </submittedName>
</protein>
<feature type="transmembrane region" description="Helical" evidence="2">
    <location>
        <begin position="253"/>
        <end position="279"/>
    </location>
</feature>
<dbReference type="Proteomes" id="UP000275225">
    <property type="component" value="Unassembled WGS sequence"/>
</dbReference>
<feature type="compositionally biased region" description="Pro residues" evidence="1">
    <location>
        <begin position="167"/>
        <end position="180"/>
    </location>
</feature>
<proteinExistence type="predicted"/>
<feature type="region of interest" description="Disordered" evidence="1">
    <location>
        <begin position="152"/>
        <end position="180"/>
    </location>
</feature>
<sequence length="334" mass="34937">MAAPRPRSVTLACLYAGIGAAFLFMSLLSVLWDWGSIALQDQIADVLDQQPLAGLELDVQTVLDGLRWVLLAGVVASIAGMVFAVFAFRGDRGSQIGLTVLCGLAALTFLASGLVGFLPALIAVVCIALLWNADSRRFFAGEEQPLELGAAPAVRQQPSAPQTAHPAAPPPGGWSGPPAPAPAQLPPYLPARRPASVTLSLLLTGIGAAVVAGFGALSLLVVTVGRDEYERTLNEQGFMQDVLRSSRMSADDAIAIITWSAVVWVVLALIALAVTLWAATRRSPAARKALFALSIITLVVSVLFFPLGLLWTAAAVVVLVQVSKPDAKAWFGAA</sequence>
<keyword evidence="2" id="KW-0812">Transmembrane</keyword>
<dbReference type="AlphaFoldDB" id="A0A3N6WQR8"/>
<keyword evidence="2" id="KW-0472">Membrane</keyword>
<feature type="transmembrane region" description="Helical" evidence="2">
    <location>
        <begin position="12"/>
        <end position="32"/>
    </location>
</feature>
<feature type="transmembrane region" description="Helical" evidence="2">
    <location>
        <begin position="68"/>
        <end position="88"/>
    </location>
</feature>
<comment type="caution">
    <text evidence="3">The sequence shown here is derived from an EMBL/GenBank/DDBJ whole genome shotgun (WGS) entry which is preliminary data.</text>
</comment>
<dbReference type="EMBL" id="RQJX01000002">
    <property type="protein sequence ID" value="RQN09650.1"/>
    <property type="molecule type" value="Genomic_DNA"/>
</dbReference>
<keyword evidence="4" id="KW-1185">Reference proteome</keyword>
<keyword evidence="2" id="KW-1133">Transmembrane helix</keyword>